<evidence type="ECO:0000313" key="8">
    <source>
        <dbReference type="EMBL" id="MDN3687022.1"/>
    </source>
</evidence>
<accession>A0ABT8C4J6</accession>
<name>A0ABT8C4J6_9BACT</name>
<dbReference type="InterPro" id="IPR017850">
    <property type="entry name" value="Alkaline_phosphatase_core_sf"/>
</dbReference>
<dbReference type="InterPro" id="IPR024607">
    <property type="entry name" value="Sulfatase_CS"/>
</dbReference>
<comment type="similarity">
    <text evidence="2">Belongs to the sulfatase family.</text>
</comment>
<dbReference type="CDD" id="cd16144">
    <property type="entry name" value="ARS_like"/>
    <property type="match status" value="1"/>
</dbReference>
<evidence type="ECO:0000256" key="6">
    <source>
        <dbReference type="ARBA" id="ARBA00022837"/>
    </source>
</evidence>
<keyword evidence="4" id="KW-0732">Signal</keyword>
<gene>
    <name evidence="8" type="ORF">QWZ15_04210</name>
</gene>
<dbReference type="InterPro" id="IPR050738">
    <property type="entry name" value="Sulfatase"/>
</dbReference>
<keyword evidence="5" id="KW-0378">Hydrolase</keyword>
<feature type="domain" description="Sulfatase N-terminal" evidence="7">
    <location>
        <begin position="32"/>
        <end position="381"/>
    </location>
</feature>
<keyword evidence="6" id="KW-0106">Calcium</keyword>
<dbReference type="PANTHER" id="PTHR42693:SF42">
    <property type="entry name" value="ARYLSULFATASE G"/>
    <property type="match status" value="1"/>
</dbReference>
<reference evidence="9" key="1">
    <citation type="journal article" date="2019" name="Int. J. Syst. Evol. Microbiol.">
        <title>The Global Catalogue of Microorganisms (GCM) 10K type strain sequencing project: providing services to taxonomists for standard genome sequencing and annotation.</title>
        <authorList>
            <consortium name="The Broad Institute Genomics Platform"/>
            <consortium name="The Broad Institute Genome Sequencing Center for Infectious Disease"/>
            <person name="Wu L."/>
            <person name="Ma J."/>
        </authorList>
    </citation>
    <scope>NUCLEOTIDE SEQUENCE [LARGE SCALE GENOMIC DNA]</scope>
    <source>
        <strain evidence="9">CECT 7706</strain>
    </source>
</reference>
<organism evidence="8 9">
    <name type="scientific">Cyclobacterium jeungdonense</name>
    <dbReference type="NCBI Taxonomy" id="708087"/>
    <lineage>
        <taxon>Bacteria</taxon>
        <taxon>Pseudomonadati</taxon>
        <taxon>Bacteroidota</taxon>
        <taxon>Cytophagia</taxon>
        <taxon>Cytophagales</taxon>
        <taxon>Cyclobacteriaceae</taxon>
        <taxon>Cyclobacterium</taxon>
    </lineage>
</organism>
<evidence type="ECO:0000259" key="7">
    <source>
        <dbReference type="Pfam" id="PF00884"/>
    </source>
</evidence>
<keyword evidence="3" id="KW-0479">Metal-binding</keyword>
<keyword evidence="9" id="KW-1185">Reference proteome</keyword>
<protein>
    <submittedName>
        <fullName evidence="8">Sulfatase</fullName>
    </submittedName>
</protein>
<dbReference type="EMBL" id="JAUFQS010000004">
    <property type="protein sequence ID" value="MDN3687022.1"/>
    <property type="molecule type" value="Genomic_DNA"/>
</dbReference>
<dbReference type="Proteomes" id="UP001236663">
    <property type="component" value="Unassembled WGS sequence"/>
</dbReference>
<dbReference type="RefSeq" id="WP_240459210.1">
    <property type="nucleotide sequence ID" value="NZ_JAUFQS010000004.1"/>
</dbReference>
<evidence type="ECO:0000256" key="1">
    <source>
        <dbReference type="ARBA" id="ARBA00001913"/>
    </source>
</evidence>
<dbReference type="Gene3D" id="3.40.720.10">
    <property type="entry name" value="Alkaline Phosphatase, subunit A"/>
    <property type="match status" value="1"/>
</dbReference>
<dbReference type="Pfam" id="PF00884">
    <property type="entry name" value="Sulfatase"/>
    <property type="match status" value="1"/>
</dbReference>
<evidence type="ECO:0000256" key="4">
    <source>
        <dbReference type="ARBA" id="ARBA00022729"/>
    </source>
</evidence>
<dbReference type="SUPFAM" id="SSF53649">
    <property type="entry name" value="Alkaline phosphatase-like"/>
    <property type="match status" value="1"/>
</dbReference>
<evidence type="ECO:0000313" key="9">
    <source>
        <dbReference type="Proteomes" id="UP001236663"/>
    </source>
</evidence>
<sequence>MKKAIPYSMKGVLLFCCLFCLSSCKKKEIEKPNILVILVDDLGWADVGANFPDTFYETPNLDRMAANGLRFSQAYAAHPVCSPTRAALMTGLHPNKLNITDWIPGFSRNKEDWPLSTPEISHQLALEEITLAEKFKAAGYQTFFAGKWHLGEEDKYWPEHQGFEQNMGGWSVGAPQLKKGVANGYYAPYGNPRLEDGPDGEYLTERLTDESIRFIREKGTDPFFLYLSFYTVHTPIQPAPKKYDYFLRKKENMAKAPGVQTYRQEGEGKTKLIQDNAAYASMVAAMDENVGRVLQALEEEGLDGNTWVILTSDNGGLSTLFNEGAPTANGPLRAGKGWCYEGGIRVPLIIQGPGLSGPGRVSEIPVVSMDLFPTLLSLAQIPHDANDGKDLSALIRNNDKIERESLVWHYPHYHGSAWKPGSAIREGKWKLIHFYESGISELFDLEKDPGETENLAKVYPQKTDAMQYSLMRHLKETGARFPQRKIREK</sequence>
<evidence type="ECO:0000256" key="2">
    <source>
        <dbReference type="ARBA" id="ARBA00008779"/>
    </source>
</evidence>
<dbReference type="Gene3D" id="3.30.1120.10">
    <property type="match status" value="1"/>
</dbReference>
<evidence type="ECO:0000256" key="3">
    <source>
        <dbReference type="ARBA" id="ARBA00022723"/>
    </source>
</evidence>
<evidence type="ECO:0000256" key="5">
    <source>
        <dbReference type="ARBA" id="ARBA00022801"/>
    </source>
</evidence>
<dbReference type="PROSITE" id="PS00523">
    <property type="entry name" value="SULFATASE_1"/>
    <property type="match status" value="1"/>
</dbReference>
<comment type="cofactor">
    <cofactor evidence="1">
        <name>Ca(2+)</name>
        <dbReference type="ChEBI" id="CHEBI:29108"/>
    </cofactor>
</comment>
<dbReference type="InterPro" id="IPR000917">
    <property type="entry name" value="Sulfatase_N"/>
</dbReference>
<comment type="caution">
    <text evidence="8">The sequence shown here is derived from an EMBL/GenBank/DDBJ whole genome shotgun (WGS) entry which is preliminary data.</text>
</comment>
<proteinExistence type="inferred from homology"/>
<dbReference type="PROSITE" id="PS00149">
    <property type="entry name" value="SULFATASE_2"/>
    <property type="match status" value="1"/>
</dbReference>
<dbReference type="PANTHER" id="PTHR42693">
    <property type="entry name" value="ARYLSULFATASE FAMILY MEMBER"/>
    <property type="match status" value="1"/>
</dbReference>